<evidence type="ECO:0000256" key="10">
    <source>
        <dbReference type="ARBA" id="ARBA00032441"/>
    </source>
</evidence>
<evidence type="ECO:0000256" key="1">
    <source>
        <dbReference type="ARBA" id="ARBA00004496"/>
    </source>
</evidence>
<keyword evidence="7" id="KW-0547">Nucleotide-binding</keyword>
<evidence type="ECO:0000256" key="3">
    <source>
        <dbReference type="ARBA" id="ARBA00019010"/>
    </source>
</evidence>
<dbReference type="GO" id="GO:0005524">
    <property type="term" value="F:ATP binding"/>
    <property type="evidence" value="ECO:0007669"/>
    <property type="project" value="UniProtKB-KW"/>
</dbReference>
<keyword evidence="6" id="KW-0479">Metal-binding</keyword>
<evidence type="ECO:0000256" key="8">
    <source>
        <dbReference type="ARBA" id="ARBA00022840"/>
    </source>
</evidence>
<evidence type="ECO:0000256" key="7">
    <source>
        <dbReference type="ARBA" id="ARBA00022741"/>
    </source>
</evidence>
<comment type="subcellular location">
    <subcellularLocation>
        <location evidence="1">Cytoplasm</location>
    </subcellularLocation>
</comment>
<proteinExistence type="inferred from homology"/>
<evidence type="ECO:0000256" key="4">
    <source>
        <dbReference type="ARBA" id="ARBA00022490"/>
    </source>
</evidence>
<evidence type="ECO:0000256" key="2">
    <source>
        <dbReference type="ARBA" id="ARBA00007599"/>
    </source>
</evidence>
<dbReference type="GO" id="GO:0002949">
    <property type="term" value="P:tRNA threonylcarbamoyladenosine modification"/>
    <property type="evidence" value="ECO:0007669"/>
    <property type="project" value="InterPro"/>
</dbReference>
<keyword evidence="4" id="KW-0963">Cytoplasm</keyword>
<dbReference type="GO" id="GO:0005737">
    <property type="term" value="C:cytoplasm"/>
    <property type="evidence" value="ECO:0007669"/>
    <property type="project" value="UniProtKB-SubCell"/>
</dbReference>
<keyword evidence="5" id="KW-0819">tRNA processing</keyword>
<dbReference type="Proteomes" id="UP000237718">
    <property type="component" value="Unassembled WGS sequence"/>
</dbReference>
<evidence type="ECO:0000256" key="6">
    <source>
        <dbReference type="ARBA" id="ARBA00022723"/>
    </source>
</evidence>
<reference evidence="11 12" key="1">
    <citation type="submission" date="2018-03" db="EMBL/GenBank/DDBJ databases">
        <title>Genomic Encyclopedia of Archaeal and Bacterial Type Strains, Phase II (KMG-II): from individual species to whole genera.</title>
        <authorList>
            <person name="Goeker M."/>
        </authorList>
    </citation>
    <scope>NUCLEOTIDE SEQUENCE [LARGE SCALE GENOMIC DNA]</scope>
    <source>
        <strain evidence="11 12">DSM 25328</strain>
    </source>
</reference>
<dbReference type="PANTHER" id="PTHR33540:SF2">
    <property type="entry name" value="TRNA THREONYLCARBAMOYLADENOSINE BIOSYNTHESIS PROTEIN TSAE"/>
    <property type="match status" value="1"/>
</dbReference>
<dbReference type="OrthoDB" id="9800307at2"/>
<dbReference type="Pfam" id="PF02367">
    <property type="entry name" value="TsaE"/>
    <property type="match status" value="1"/>
</dbReference>
<evidence type="ECO:0000256" key="9">
    <source>
        <dbReference type="ARBA" id="ARBA00022842"/>
    </source>
</evidence>
<dbReference type="EMBL" id="PVUF01000002">
    <property type="protein sequence ID" value="PRZ49415.1"/>
    <property type="molecule type" value="Genomic_DNA"/>
</dbReference>
<dbReference type="SUPFAM" id="SSF52540">
    <property type="entry name" value="P-loop containing nucleoside triphosphate hydrolases"/>
    <property type="match status" value="1"/>
</dbReference>
<dbReference type="AlphaFoldDB" id="A0A2T1ALC6"/>
<evidence type="ECO:0000313" key="12">
    <source>
        <dbReference type="Proteomes" id="UP000237718"/>
    </source>
</evidence>
<accession>A0A2T1ALC6</accession>
<comment type="caution">
    <text evidence="11">The sequence shown here is derived from an EMBL/GenBank/DDBJ whole genome shotgun (WGS) entry which is preliminary data.</text>
</comment>
<dbReference type="InterPro" id="IPR027417">
    <property type="entry name" value="P-loop_NTPase"/>
</dbReference>
<keyword evidence="9" id="KW-0460">Magnesium</keyword>
<dbReference type="GO" id="GO:0046872">
    <property type="term" value="F:metal ion binding"/>
    <property type="evidence" value="ECO:0007669"/>
    <property type="project" value="UniProtKB-KW"/>
</dbReference>
<comment type="similarity">
    <text evidence="2">Belongs to the TsaE family.</text>
</comment>
<keyword evidence="8" id="KW-0067">ATP-binding</keyword>
<organism evidence="11 12">
    <name type="scientific">Tritonibacter scottomollicae</name>
    <name type="common">Epibacterium scottomollicae</name>
    <dbReference type="NCBI Taxonomy" id="483013"/>
    <lineage>
        <taxon>Bacteria</taxon>
        <taxon>Pseudomonadati</taxon>
        <taxon>Pseudomonadota</taxon>
        <taxon>Alphaproteobacteria</taxon>
        <taxon>Rhodobacterales</taxon>
        <taxon>Paracoccaceae</taxon>
        <taxon>Tritonibacter</taxon>
    </lineage>
</organism>
<protein>
    <recommendedName>
        <fullName evidence="3">tRNA threonylcarbamoyladenosine biosynthesis protein TsaE</fullName>
    </recommendedName>
    <alternativeName>
        <fullName evidence="10">t(6)A37 threonylcarbamoyladenosine biosynthesis protein TsaE</fullName>
    </alternativeName>
</protein>
<dbReference type="PANTHER" id="PTHR33540">
    <property type="entry name" value="TRNA THREONYLCARBAMOYLADENOSINE BIOSYNTHESIS PROTEIN TSAE"/>
    <property type="match status" value="1"/>
</dbReference>
<gene>
    <name evidence="11" type="ORF">CLV89_102157</name>
</gene>
<dbReference type="NCBIfam" id="TIGR00150">
    <property type="entry name" value="T6A_YjeE"/>
    <property type="match status" value="1"/>
</dbReference>
<dbReference type="RefSeq" id="WP_106162484.1">
    <property type="nucleotide sequence ID" value="NZ_PVUF01000002.1"/>
</dbReference>
<name>A0A2T1ALC6_TRISK</name>
<dbReference type="Gene3D" id="3.40.50.300">
    <property type="entry name" value="P-loop containing nucleotide triphosphate hydrolases"/>
    <property type="match status" value="1"/>
</dbReference>
<sequence length="158" mass="17428">MIQSSATCSLPSSAATTELAQRIARILLPGDVVLLEGPIGAGKTHFARSLIQSLLEVPEDVPSPTFTLVQTYDVSCGELWHADLYRLSHVDEVEELGLITAFDDAICLVEWPDRLEELRPDTALTLRLSLDETADDARHAELSWQSESWAQRLEGILS</sequence>
<evidence type="ECO:0000256" key="5">
    <source>
        <dbReference type="ARBA" id="ARBA00022694"/>
    </source>
</evidence>
<dbReference type="InterPro" id="IPR003442">
    <property type="entry name" value="T6A_TsaE"/>
</dbReference>
<evidence type="ECO:0000313" key="11">
    <source>
        <dbReference type="EMBL" id="PRZ49415.1"/>
    </source>
</evidence>